<evidence type="ECO:0000256" key="1">
    <source>
        <dbReference type="SAM" id="SignalP"/>
    </source>
</evidence>
<feature type="chain" id="PRO_5040763010" description="DUF4350 domain-containing protein" evidence="1">
    <location>
        <begin position="19"/>
        <end position="301"/>
    </location>
</feature>
<evidence type="ECO:0000313" key="3">
    <source>
        <dbReference type="Proteomes" id="UP001139125"/>
    </source>
</evidence>
<keyword evidence="3" id="KW-1185">Reference proteome</keyword>
<comment type="caution">
    <text evidence="2">The sequence shown here is derived from an EMBL/GenBank/DDBJ whole genome shotgun (WGS) entry which is preliminary data.</text>
</comment>
<proteinExistence type="predicted"/>
<organism evidence="2 3">
    <name type="scientific">Gracilimonas sediminicola</name>
    <dbReference type="NCBI Taxonomy" id="2952158"/>
    <lineage>
        <taxon>Bacteria</taxon>
        <taxon>Pseudomonadati</taxon>
        <taxon>Balneolota</taxon>
        <taxon>Balneolia</taxon>
        <taxon>Balneolales</taxon>
        <taxon>Balneolaceae</taxon>
        <taxon>Gracilimonas</taxon>
    </lineage>
</organism>
<accession>A0A9X2L609</accession>
<dbReference type="InterPro" id="IPR029062">
    <property type="entry name" value="Class_I_gatase-like"/>
</dbReference>
<dbReference type="AlphaFoldDB" id="A0A9X2L609"/>
<dbReference type="Proteomes" id="UP001139125">
    <property type="component" value="Unassembled WGS sequence"/>
</dbReference>
<evidence type="ECO:0000313" key="2">
    <source>
        <dbReference type="EMBL" id="MCP9292895.1"/>
    </source>
</evidence>
<dbReference type="SUPFAM" id="SSF52317">
    <property type="entry name" value="Class I glutamine amidotransferase-like"/>
    <property type="match status" value="1"/>
</dbReference>
<keyword evidence="1" id="KW-0732">Signal</keyword>
<dbReference type="Gene3D" id="3.40.50.880">
    <property type="match status" value="1"/>
</dbReference>
<sequence length="301" mass="33540">MRYIFLSVLMIMPLYGLAQQQPDTSFTVNIDEPRYVAGEGSVICFDSAHNNFHTLMGGFAPTAYILRKDGYQTIDFPELAEQIAQLNDCRIFVTVNPLHESNLGNWQLPNPPVYSAREVETIKRWVEEGGSLFVIADHMPFPGAASNLTNAFGFKFSNGFARLNKEGNSPDVFSMENGRLSSTEITDGITRVTSFTGSAFTYPYDATPVMLFEEGDVSLEPEIAWQFTDTTKTTDLSGFAQGATMEYGKGRLAVFGEAAMFTAQKITNDQGEFKFGLNNRNLAPQNIQFLLNLIHWLDEGR</sequence>
<name>A0A9X2L609_9BACT</name>
<protein>
    <recommendedName>
        <fullName evidence="4">DUF4350 domain-containing protein</fullName>
    </recommendedName>
</protein>
<dbReference type="EMBL" id="JANDBC010000003">
    <property type="protein sequence ID" value="MCP9292895.1"/>
    <property type="molecule type" value="Genomic_DNA"/>
</dbReference>
<gene>
    <name evidence="2" type="ORF">NM125_14995</name>
</gene>
<reference evidence="2" key="1">
    <citation type="submission" date="2022-06" db="EMBL/GenBank/DDBJ databases">
        <title>Gracilimonas sp. CAU 1638 isolated from sea sediment.</title>
        <authorList>
            <person name="Kim W."/>
        </authorList>
    </citation>
    <scope>NUCLEOTIDE SEQUENCE</scope>
    <source>
        <strain evidence="2">CAU 1638</strain>
    </source>
</reference>
<feature type="signal peptide" evidence="1">
    <location>
        <begin position="1"/>
        <end position="18"/>
    </location>
</feature>
<evidence type="ECO:0008006" key="4">
    <source>
        <dbReference type="Google" id="ProtNLM"/>
    </source>
</evidence>
<dbReference type="RefSeq" id="WP_255135793.1">
    <property type="nucleotide sequence ID" value="NZ_JANDBC010000003.1"/>
</dbReference>